<dbReference type="InterPro" id="IPR014292">
    <property type="entry name" value="Acyl_transf_WS/DGAT"/>
</dbReference>
<dbReference type="KEGG" id="mgau:MGALJ_49460"/>
<keyword evidence="8 11" id="KW-0443">Lipid metabolism</keyword>
<dbReference type="InterPro" id="IPR009721">
    <property type="entry name" value="O-acyltransferase_WSD1_C"/>
</dbReference>
<evidence type="ECO:0000256" key="1">
    <source>
        <dbReference type="ARBA" id="ARBA00004771"/>
    </source>
</evidence>
<dbReference type="NCBIfam" id="TIGR02946">
    <property type="entry name" value="acyl_WS_DGAT"/>
    <property type="match status" value="1"/>
</dbReference>
<sequence length="458" mass="49864">MRRSQRLSGLDASMLYLETATQPLQVFSVLELDPASIPGGYRYDRFRDALSERVRATPPLREKPSERFGNLDHPVWVEDVDFDIDRHVHRISLRTPGGRAELRELVGHLAGLPLDRRRPMWELWVIEGLDGGRLAILFKVHHSAADGVTYANLLSQLCSAEPDSPPPEPVAATAAPTPLRLAVSGLARFASRPLLLVVTVLPAAIRAVVDTIRRAARGRAMAAPFTAPRTRLNGRLTAQRNVAFARLDLDDIKKVKNHFGVSVNDVAMTLAGGVVRHYLLDRGELPTPSLVALVPVSVHAPSLDRGRNQVSGMFARLQTQLADPVTRLRALAEVTADAKEHAAAIDATLLQDFSQLTGPIALGVAKRVYARLTQFRPMYNLVVSNVPGPRTDYFCGAEVLAAYPFGPVMHGCGLNITMWSINGKLHVSLISCPALLPDLSELADGFATGLKELLAEVG</sequence>
<accession>A0A9W4FHE5</accession>
<evidence type="ECO:0000259" key="13">
    <source>
        <dbReference type="Pfam" id="PF06974"/>
    </source>
</evidence>
<keyword evidence="9 11" id="KW-0012">Acyltransferase</keyword>
<dbReference type="AlphaFoldDB" id="A0A9W4FHE5"/>
<evidence type="ECO:0000256" key="4">
    <source>
        <dbReference type="ARBA" id="ARBA00013244"/>
    </source>
</evidence>
<evidence type="ECO:0000313" key="15">
    <source>
        <dbReference type="Proteomes" id="UP000465785"/>
    </source>
</evidence>
<evidence type="ECO:0000313" key="14">
    <source>
        <dbReference type="EMBL" id="BBY95277.1"/>
    </source>
</evidence>
<dbReference type="GO" id="GO:0071731">
    <property type="term" value="P:response to nitric oxide"/>
    <property type="evidence" value="ECO:0007669"/>
    <property type="project" value="TreeGrafter"/>
</dbReference>
<evidence type="ECO:0000256" key="5">
    <source>
        <dbReference type="ARBA" id="ARBA00022516"/>
    </source>
</evidence>
<dbReference type="SUPFAM" id="SSF52777">
    <property type="entry name" value="CoA-dependent acyltransferases"/>
    <property type="match status" value="1"/>
</dbReference>
<dbReference type="GO" id="GO:0051701">
    <property type="term" value="P:biological process involved in interaction with host"/>
    <property type="evidence" value="ECO:0007669"/>
    <property type="project" value="TreeGrafter"/>
</dbReference>
<proteinExistence type="inferred from homology"/>
<dbReference type="Pfam" id="PF06974">
    <property type="entry name" value="WS_DGAT_C"/>
    <property type="match status" value="1"/>
</dbReference>
<dbReference type="GO" id="GO:0006071">
    <property type="term" value="P:glycerol metabolic process"/>
    <property type="evidence" value="ECO:0007669"/>
    <property type="project" value="UniProtKB-KW"/>
</dbReference>
<name>A0A9W4FHE5_9MYCO</name>
<evidence type="ECO:0000256" key="2">
    <source>
        <dbReference type="ARBA" id="ARBA00005189"/>
    </source>
</evidence>
<reference evidence="14 15" key="1">
    <citation type="journal article" date="2019" name="Emerg. Microbes Infect.">
        <title>Comprehensive subspecies identification of 175 nontuberculous mycobacteria species based on 7547 genomic profiles.</title>
        <authorList>
            <person name="Matsumoto Y."/>
            <person name="Kinjo T."/>
            <person name="Motooka D."/>
            <person name="Nabeya D."/>
            <person name="Jung N."/>
            <person name="Uechi K."/>
            <person name="Horii T."/>
            <person name="Iida T."/>
            <person name="Fujita J."/>
            <person name="Nakamura S."/>
        </authorList>
    </citation>
    <scope>NUCLEOTIDE SEQUENCE [LARGE SCALE GENOMIC DNA]</scope>
    <source>
        <strain evidence="14 15">JCM 6399</strain>
    </source>
</reference>
<dbReference type="InterPro" id="IPR004255">
    <property type="entry name" value="O-acyltransferase_WSD1_N"/>
</dbReference>
<dbReference type="PANTHER" id="PTHR31650">
    <property type="entry name" value="O-ACYLTRANSFERASE (WSD1-LIKE) FAMILY PROTEIN"/>
    <property type="match status" value="1"/>
</dbReference>
<dbReference type="InterPro" id="IPR045034">
    <property type="entry name" value="O-acyltransferase_WSD1-like"/>
</dbReference>
<dbReference type="EMBL" id="AP022601">
    <property type="protein sequence ID" value="BBY95277.1"/>
    <property type="molecule type" value="Genomic_DNA"/>
</dbReference>
<comment type="similarity">
    <text evidence="3 11">Belongs to the long-chain O-acyltransferase family.</text>
</comment>
<feature type="domain" description="O-acyltransferase WSD1 C-terminal" evidence="13">
    <location>
        <begin position="308"/>
        <end position="453"/>
    </location>
</feature>
<comment type="pathway">
    <text evidence="1 11">Glycerolipid metabolism; triacylglycerol biosynthesis.</text>
</comment>
<dbReference type="Gene3D" id="3.30.559.10">
    <property type="entry name" value="Chloramphenicol acetyltransferase-like domain"/>
    <property type="match status" value="1"/>
</dbReference>
<evidence type="ECO:0000256" key="8">
    <source>
        <dbReference type="ARBA" id="ARBA00023098"/>
    </source>
</evidence>
<dbReference type="GO" id="GO:0001666">
    <property type="term" value="P:response to hypoxia"/>
    <property type="evidence" value="ECO:0007669"/>
    <property type="project" value="TreeGrafter"/>
</dbReference>
<gene>
    <name evidence="14" type="ORF">MGALJ_49460</name>
</gene>
<protein>
    <recommendedName>
        <fullName evidence="4 11">Diacylglycerol O-acyltransferase</fullName>
        <ecNumber evidence="4 11">2.3.1.20</ecNumber>
    </recommendedName>
</protein>
<keyword evidence="5 11" id="KW-0444">Lipid biosynthesis</keyword>
<dbReference type="Pfam" id="PF03007">
    <property type="entry name" value="WS_DGAT_cat"/>
    <property type="match status" value="1"/>
</dbReference>
<comment type="pathway">
    <text evidence="2">Lipid metabolism.</text>
</comment>
<organism evidence="14 15">
    <name type="scientific">Mycobacterium gallinarum</name>
    <dbReference type="NCBI Taxonomy" id="39689"/>
    <lineage>
        <taxon>Bacteria</taxon>
        <taxon>Bacillati</taxon>
        <taxon>Actinomycetota</taxon>
        <taxon>Actinomycetes</taxon>
        <taxon>Mycobacteriales</taxon>
        <taxon>Mycobacteriaceae</taxon>
        <taxon>Mycobacterium</taxon>
    </lineage>
</organism>
<evidence type="ECO:0000256" key="11">
    <source>
        <dbReference type="RuleBase" id="RU361241"/>
    </source>
</evidence>
<dbReference type="GO" id="GO:0004144">
    <property type="term" value="F:diacylglycerol O-acyltransferase activity"/>
    <property type="evidence" value="ECO:0007669"/>
    <property type="project" value="UniProtKB-EC"/>
</dbReference>
<evidence type="ECO:0000256" key="10">
    <source>
        <dbReference type="ARBA" id="ARBA00048109"/>
    </source>
</evidence>
<keyword evidence="15" id="KW-1185">Reference proteome</keyword>
<evidence type="ECO:0000259" key="12">
    <source>
        <dbReference type="Pfam" id="PF03007"/>
    </source>
</evidence>
<dbReference type="RefSeq" id="WP_286201651.1">
    <property type="nucleotide sequence ID" value="NZ_AP022601.1"/>
</dbReference>
<dbReference type="PANTHER" id="PTHR31650:SF1">
    <property type="entry name" value="WAX ESTER SYNTHASE_DIACYLGLYCEROL ACYLTRANSFERASE 4-RELATED"/>
    <property type="match status" value="1"/>
</dbReference>
<dbReference type="EC" id="2.3.1.20" evidence="4 11"/>
<dbReference type="GO" id="GO:0019432">
    <property type="term" value="P:triglyceride biosynthetic process"/>
    <property type="evidence" value="ECO:0007669"/>
    <property type="project" value="TreeGrafter"/>
</dbReference>
<keyword evidence="6 11" id="KW-0808">Transferase</keyword>
<dbReference type="Proteomes" id="UP000465785">
    <property type="component" value="Chromosome"/>
</dbReference>
<evidence type="ECO:0000256" key="3">
    <source>
        <dbReference type="ARBA" id="ARBA00009587"/>
    </source>
</evidence>
<keyword evidence="7 11" id="KW-0319">Glycerol metabolism</keyword>
<evidence type="ECO:0000256" key="7">
    <source>
        <dbReference type="ARBA" id="ARBA00022798"/>
    </source>
</evidence>
<dbReference type="GO" id="GO:0005886">
    <property type="term" value="C:plasma membrane"/>
    <property type="evidence" value="ECO:0007669"/>
    <property type="project" value="TreeGrafter"/>
</dbReference>
<feature type="domain" description="O-acyltransferase WSD1-like N-terminal" evidence="12">
    <location>
        <begin position="7"/>
        <end position="267"/>
    </location>
</feature>
<evidence type="ECO:0000256" key="9">
    <source>
        <dbReference type="ARBA" id="ARBA00023315"/>
    </source>
</evidence>
<dbReference type="InterPro" id="IPR023213">
    <property type="entry name" value="CAT-like_dom_sf"/>
</dbReference>
<evidence type="ECO:0000256" key="6">
    <source>
        <dbReference type="ARBA" id="ARBA00022679"/>
    </source>
</evidence>
<comment type="catalytic activity">
    <reaction evidence="10 11">
        <text>an acyl-CoA + a 1,2-diacyl-sn-glycerol = a triacyl-sn-glycerol + CoA</text>
        <dbReference type="Rhea" id="RHEA:10868"/>
        <dbReference type="ChEBI" id="CHEBI:17815"/>
        <dbReference type="ChEBI" id="CHEBI:57287"/>
        <dbReference type="ChEBI" id="CHEBI:58342"/>
        <dbReference type="ChEBI" id="CHEBI:64615"/>
        <dbReference type="EC" id="2.3.1.20"/>
    </reaction>
</comment>